<dbReference type="AlphaFoldDB" id="A0A7W9ETH2"/>
<dbReference type="EMBL" id="JACIJK010000002">
    <property type="protein sequence ID" value="MBB5714156.1"/>
    <property type="molecule type" value="Genomic_DNA"/>
</dbReference>
<protein>
    <submittedName>
        <fullName evidence="1">Uncharacterized protein</fullName>
    </submittedName>
</protein>
<comment type="caution">
    <text evidence="1">The sequence shown here is derived from an EMBL/GenBank/DDBJ whole genome shotgun (WGS) entry which is preliminary data.</text>
</comment>
<reference evidence="1 2" key="1">
    <citation type="submission" date="2020-08" db="EMBL/GenBank/DDBJ databases">
        <title>Genomic Encyclopedia of Type Strains, Phase IV (KMG-IV): sequencing the most valuable type-strain genomes for metagenomic binning, comparative biology and taxonomic classification.</title>
        <authorList>
            <person name="Goeker M."/>
        </authorList>
    </citation>
    <scope>NUCLEOTIDE SEQUENCE [LARGE SCALE GENOMIC DNA]</scope>
    <source>
        <strain evidence="1 2">DSM 100044</strain>
    </source>
</reference>
<evidence type="ECO:0000313" key="1">
    <source>
        <dbReference type="EMBL" id="MBB5714156.1"/>
    </source>
</evidence>
<dbReference type="Proteomes" id="UP000546200">
    <property type="component" value="Unassembled WGS sequence"/>
</dbReference>
<gene>
    <name evidence="1" type="ORF">FHS94_000979</name>
</gene>
<sequence>MPFIKQQWGAVRFDYGAETIHLAPHVDVPEASRVFAWLGQRLPGSASSQTGWHGQG</sequence>
<organism evidence="1 2">
    <name type="scientific">Sphingomonas aerophila</name>
    <dbReference type="NCBI Taxonomy" id="1344948"/>
    <lineage>
        <taxon>Bacteria</taxon>
        <taxon>Pseudomonadati</taxon>
        <taxon>Pseudomonadota</taxon>
        <taxon>Alphaproteobacteria</taxon>
        <taxon>Sphingomonadales</taxon>
        <taxon>Sphingomonadaceae</taxon>
        <taxon>Sphingomonas</taxon>
    </lineage>
</organism>
<evidence type="ECO:0000313" key="2">
    <source>
        <dbReference type="Proteomes" id="UP000546200"/>
    </source>
</evidence>
<dbReference type="RefSeq" id="WP_184055190.1">
    <property type="nucleotide sequence ID" value="NZ_JACIJK010000002.1"/>
</dbReference>
<accession>A0A7W9ETH2</accession>
<proteinExistence type="predicted"/>
<name>A0A7W9ETH2_9SPHN</name>
<keyword evidence="2" id="KW-1185">Reference proteome</keyword>